<dbReference type="Proteomes" id="UP000662931">
    <property type="component" value="Chromosome 4"/>
</dbReference>
<dbReference type="EMBL" id="CP064815">
    <property type="protein sequence ID" value="QPG77298.1"/>
    <property type="molecule type" value="Genomic_DNA"/>
</dbReference>
<organism evidence="2 3">
    <name type="scientific">Eeniella nana</name>
    <name type="common">Yeast</name>
    <name type="synonym">Brettanomyces nanus</name>
    <dbReference type="NCBI Taxonomy" id="13502"/>
    <lineage>
        <taxon>Eukaryota</taxon>
        <taxon>Fungi</taxon>
        <taxon>Dikarya</taxon>
        <taxon>Ascomycota</taxon>
        <taxon>Saccharomycotina</taxon>
        <taxon>Pichiomycetes</taxon>
        <taxon>Pichiales</taxon>
        <taxon>Pichiaceae</taxon>
        <taxon>Brettanomyces</taxon>
    </lineage>
</organism>
<evidence type="ECO:0000259" key="1">
    <source>
        <dbReference type="Pfam" id="PF15460"/>
    </source>
</evidence>
<keyword evidence="3" id="KW-1185">Reference proteome</keyword>
<dbReference type="GeneID" id="62198106"/>
<dbReference type="AlphaFoldDB" id="A0A875S8S4"/>
<reference evidence="2" key="1">
    <citation type="submission" date="2020-10" db="EMBL/GenBank/DDBJ databases">
        <authorList>
            <person name="Roach M.J.R."/>
        </authorList>
    </citation>
    <scope>NUCLEOTIDE SEQUENCE</scope>
    <source>
        <strain evidence="2">CBS 1945</strain>
    </source>
</reference>
<gene>
    <name evidence="2" type="ORF">FOA43_004706</name>
</gene>
<dbReference type="OrthoDB" id="1938992at2759"/>
<sequence length="284" mass="33346">MDDRFSFDQYLSEYIPSHLGIELVAEEEIPKSAKLHTNKELQGIDDDEKLSEEYHLHLVDHNAIGNQHWAKALRRPVKNTPKDVSGWKDPLADSLFSVSHHRKEMDERKFSVADRTRMLCEFDECLNTMSKLGKEVKLKARFTLEEQFERVLKQPLNHKSLIVLSAVLPTITKVEDITNDNELEIKYRTTVKELMKFIIRFEQSKARESVLKKKVRDYNQNRPHTIDTDEDESDDPETLEDLKELRQRRMHRRSLKYGKIIRIHFLDGVTLVIDPISKARIEGN</sequence>
<evidence type="ECO:0000313" key="3">
    <source>
        <dbReference type="Proteomes" id="UP000662931"/>
    </source>
</evidence>
<dbReference type="Pfam" id="PF15460">
    <property type="entry name" value="SAS4"/>
    <property type="match status" value="1"/>
</dbReference>
<proteinExistence type="predicted"/>
<protein>
    <recommendedName>
        <fullName evidence="1">Something about silencing protein 4 domain-containing protein</fullName>
    </recommendedName>
</protein>
<accession>A0A875S8S4</accession>
<feature type="domain" description="Something about silencing protein 4" evidence="1">
    <location>
        <begin position="89"/>
        <end position="213"/>
    </location>
</feature>
<evidence type="ECO:0000313" key="2">
    <source>
        <dbReference type="EMBL" id="QPG77298.1"/>
    </source>
</evidence>
<name>A0A875S8S4_EENNA</name>
<dbReference type="KEGG" id="bnn:FOA43_004706"/>
<dbReference type="RefSeq" id="XP_038780863.1">
    <property type="nucleotide sequence ID" value="XM_038924935.1"/>
</dbReference>
<dbReference type="InterPro" id="IPR029184">
    <property type="entry name" value="Sas4_dom"/>
</dbReference>